<sequence length="155" mass="16262">MRFQTVSARLAVAAAVAGSALVGVTPAQAAATSTVVCEETKQVEEASYDVNSGCWLQYGDRVQISAYGSIWSGVWLTGQNGPQGWTNMAGDSKFPMTNARAFSLLAKTNGNYRYAGTGTTFTYYGTGSTLYLRINDDAPGNGSGAFTADVTVTRG</sequence>
<dbReference type="AlphaFoldDB" id="A0A1C5G2A5"/>
<dbReference type="Gene3D" id="2.60.120.430">
    <property type="entry name" value="Galactose-binding lectin"/>
    <property type="match status" value="1"/>
</dbReference>
<feature type="signal peptide" evidence="1">
    <location>
        <begin position="1"/>
        <end position="29"/>
    </location>
</feature>
<keyword evidence="3" id="KW-1185">Reference proteome</keyword>
<protein>
    <submittedName>
        <fullName evidence="2">Uncharacterized protein</fullName>
    </submittedName>
</protein>
<organism evidence="2 3">
    <name type="scientific">Micromonospora echinofusca</name>
    <dbReference type="NCBI Taxonomy" id="47858"/>
    <lineage>
        <taxon>Bacteria</taxon>
        <taxon>Bacillati</taxon>
        <taxon>Actinomycetota</taxon>
        <taxon>Actinomycetes</taxon>
        <taxon>Micromonosporales</taxon>
        <taxon>Micromonosporaceae</taxon>
        <taxon>Micromonospora</taxon>
    </lineage>
</organism>
<evidence type="ECO:0000313" key="2">
    <source>
        <dbReference type="EMBL" id="SCG14014.1"/>
    </source>
</evidence>
<evidence type="ECO:0000313" key="3">
    <source>
        <dbReference type="Proteomes" id="UP000198251"/>
    </source>
</evidence>
<dbReference type="EMBL" id="LT607733">
    <property type="protein sequence ID" value="SCG14014.1"/>
    <property type="molecule type" value="Genomic_DNA"/>
</dbReference>
<accession>A0A1C5G2A5</accession>
<reference evidence="2 3" key="1">
    <citation type="submission" date="2016-06" db="EMBL/GenBank/DDBJ databases">
        <authorList>
            <person name="Kjaerup R.B."/>
            <person name="Dalgaard T.S."/>
            <person name="Juul-Madsen H.R."/>
        </authorList>
    </citation>
    <scope>NUCLEOTIDE SEQUENCE [LARGE SCALE GENOMIC DNA]</scope>
    <source>
        <strain evidence="2 3">DSM 43913</strain>
    </source>
</reference>
<dbReference type="RefSeq" id="WP_088998275.1">
    <property type="nucleotide sequence ID" value="NZ_JBFAAC010000009.1"/>
</dbReference>
<gene>
    <name evidence="2" type="ORF">GA0070610_0207</name>
</gene>
<name>A0A1C5G2A5_MICEH</name>
<dbReference type="Proteomes" id="UP000198251">
    <property type="component" value="Chromosome I"/>
</dbReference>
<proteinExistence type="predicted"/>
<feature type="chain" id="PRO_5008716310" evidence="1">
    <location>
        <begin position="30"/>
        <end position="155"/>
    </location>
</feature>
<keyword evidence="1" id="KW-0732">Signal</keyword>
<dbReference type="GeneID" id="95800112"/>
<evidence type="ECO:0000256" key="1">
    <source>
        <dbReference type="SAM" id="SignalP"/>
    </source>
</evidence>